<evidence type="ECO:0000259" key="9">
    <source>
        <dbReference type="PROSITE" id="PS50102"/>
    </source>
</evidence>
<dbReference type="AlphaFoldDB" id="A0A9Q0TKG2"/>
<reference evidence="11" key="2">
    <citation type="journal article" date="2023" name="Int. J. Mol. Sci.">
        <title>De Novo Assembly and Annotation of 11 Diverse Shrub Willow (Salix) Genomes Reveals Novel Gene Organization in Sex-Linked Regions.</title>
        <authorList>
            <person name="Hyden B."/>
            <person name="Feng K."/>
            <person name="Yates T.B."/>
            <person name="Jawdy S."/>
            <person name="Cereghino C."/>
            <person name="Smart L.B."/>
            <person name="Muchero W."/>
        </authorList>
    </citation>
    <scope>NUCLEOTIDE SEQUENCE</scope>
    <source>
        <tissue evidence="11">Shoot tip</tissue>
    </source>
</reference>
<dbReference type="InterPro" id="IPR036855">
    <property type="entry name" value="Znf_CCCH_sf"/>
</dbReference>
<feature type="region of interest" description="Disordered" evidence="8">
    <location>
        <begin position="64"/>
        <end position="131"/>
    </location>
</feature>
<keyword evidence="5" id="KW-0238">DNA-binding</keyword>
<keyword evidence="3 7" id="KW-0862">Zinc</keyword>
<sequence>MDGYEATRIVFSRIQNLDPENASKIMGLLLIQDHGEKEMIRLAFGPEALVHSVILKARKELGLCSPTNPSKSPSPLYSSNPITISRQNSSSSTSRLGFNIPPSLTIPNPSSNNSSSWSELPNPDDLISPNGSSLNPASVPFYANGVRCGGESDLMDEFQLQDQLSFLNDNSANLDPKSSDLFYSQLDALSSPTGASDSMMFPSYWGGSVHRRSCSVSDVLGSEDPISGFGLRPCHYFARGYCKNGSNCRFVHSGPGESEGAGVVVGSPNGNKKIDMVDQCHELLRSKSAQQQRLAAASQLMGSSAASFPYTPKNMNFLLQHQQNDSQRAAAAALILGEDMHKFARSRLDRNDLINPASRQIYLTFPADSTFREEDVSNYFSIYGPVQDVRIPYQQKRMFGFVTFVYPETVKIILAKGNPHFVCDARVLVKPYKEKGKVPDKKQQQQQAERGDFSPCGTPTGLDSRDPYDLQLGARMLYNTQDMLWRRKLEEQADLQQALELQTLSPLQLALQIFSINFLPFLHSTATQKFHERTVLVPLPAISVTAPPEKQISNSSSGKEYSGSEDNGSGKESSHGEDSDLQESLEHNLPDSPFASPTKGSGDYYSAFIHGVTDLSHERDANIPTPSCANNNLVTTSLISPNSSLEMASFKSFNCQIPRFSSGHGAIGMYASTDGPTCPVGI</sequence>
<dbReference type="InterPro" id="IPR034365">
    <property type="entry name" value="AtC3H46-like_RRM"/>
</dbReference>
<dbReference type="InterPro" id="IPR000504">
    <property type="entry name" value="RRM_dom"/>
</dbReference>
<evidence type="ECO:0000256" key="6">
    <source>
        <dbReference type="PROSITE-ProRule" id="PRU00176"/>
    </source>
</evidence>
<dbReference type="Proteomes" id="UP001151532">
    <property type="component" value="Chromosome 1"/>
</dbReference>
<reference evidence="11" key="1">
    <citation type="submission" date="2022-11" db="EMBL/GenBank/DDBJ databases">
        <authorList>
            <person name="Hyden B.L."/>
            <person name="Feng K."/>
            <person name="Yates T."/>
            <person name="Jawdy S."/>
            <person name="Smart L.B."/>
            <person name="Muchero W."/>
        </authorList>
    </citation>
    <scope>NUCLEOTIDE SEQUENCE</scope>
    <source>
        <tissue evidence="11">Shoot tip</tissue>
    </source>
</reference>
<dbReference type="InterPro" id="IPR056276">
    <property type="entry name" value="AtC3H46-like_PABC-like"/>
</dbReference>
<dbReference type="CDD" id="cd12458">
    <property type="entry name" value="RRM_AtC3H46_like"/>
    <property type="match status" value="1"/>
</dbReference>
<evidence type="ECO:0000256" key="8">
    <source>
        <dbReference type="SAM" id="MobiDB-lite"/>
    </source>
</evidence>
<dbReference type="PANTHER" id="PTHR24009:SF3">
    <property type="entry name" value="RNA-BINDING (RRM_RBD_RNP MOTIFS) FAMILY PROTEIN-RELATED"/>
    <property type="match status" value="1"/>
</dbReference>
<dbReference type="FunFam" id="3.30.70.330:FF:000678">
    <property type="entry name" value="zinc finger CCCH domain-containing protein 53-like isoform X2"/>
    <property type="match status" value="1"/>
</dbReference>
<keyword evidence="12" id="KW-1185">Reference proteome</keyword>
<evidence type="ECO:0000256" key="1">
    <source>
        <dbReference type="ARBA" id="ARBA00022723"/>
    </source>
</evidence>
<protein>
    <submittedName>
        <fullName evidence="11">RNA-BINDING (RRM/RBD/RNP MOTIFS)</fullName>
    </submittedName>
</protein>
<evidence type="ECO:0000259" key="10">
    <source>
        <dbReference type="PROSITE" id="PS50103"/>
    </source>
</evidence>
<dbReference type="EMBL" id="JAPFFK010000015">
    <property type="protein sequence ID" value="KAJ6713329.1"/>
    <property type="molecule type" value="Genomic_DNA"/>
</dbReference>
<keyword evidence="4 6" id="KW-0694">RNA-binding</keyword>
<comment type="caution">
    <text evidence="11">The sequence shown here is derived from an EMBL/GenBank/DDBJ whole genome shotgun (WGS) entry which is preliminary data.</text>
</comment>
<dbReference type="GO" id="GO:0008270">
    <property type="term" value="F:zinc ion binding"/>
    <property type="evidence" value="ECO:0007669"/>
    <property type="project" value="UniProtKB-KW"/>
</dbReference>
<dbReference type="GO" id="GO:0003677">
    <property type="term" value="F:DNA binding"/>
    <property type="evidence" value="ECO:0007669"/>
    <property type="project" value="UniProtKB-KW"/>
</dbReference>
<evidence type="ECO:0000256" key="5">
    <source>
        <dbReference type="ARBA" id="ARBA00023125"/>
    </source>
</evidence>
<feature type="region of interest" description="Disordered" evidence="8">
    <location>
        <begin position="548"/>
        <end position="596"/>
    </location>
</feature>
<keyword evidence="2 7" id="KW-0863">Zinc-finger</keyword>
<gene>
    <name evidence="11" type="ORF">OIU79_009344</name>
</gene>
<feature type="region of interest" description="Disordered" evidence="8">
    <location>
        <begin position="436"/>
        <end position="465"/>
    </location>
</feature>
<dbReference type="InterPro" id="IPR000571">
    <property type="entry name" value="Znf_CCCH"/>
</dbReference>
<dbReference type="InterPro" id="IPR035979">
    <property type="entry name" value="RBD_domain_sf"/>
</dbReference>
<dbReference type="PROSITE" id="PS50103">
    <property type="entry name" value="ZF_C3H1"/>
    <property type="match status" value="1"/>
</dbReference>
<evidence type="ECO:0000256" key="3">
    <source>
        <dbReference type="ARBA" id="ARBA00022833"/>
    </source>
</evidence>
<dbReference type="PANTHER" id="PTHR24009">
    <property type="entry name" value="RNA-BINDING (RRM/RBD/RNP MOTIFS)"/>
    <property type="match status" value="1"/>
</dbReference>
<evidence type="ECO:0000256" key="7">
    <source>
        <dbReference type="PROSITE-ProRule" id="PRU00723"/>
    </source>
</evidence>
<dbReference type="SUPFAM" id="SSF54928">
    <property type="entry name" value="RNA-binding domain, RBD"/>
    <property type="match status" value="1"/>
</dbReference>
<feature type="compositionally biased region" description="Polar residues" evidence="8">
    <location>
        <begin position="65"/>
        <end position="81"/>
    </location>
</feature>
<dbReference type="SUPFAM" id="SSF90229">
    <property type="entry name" value="CCCH zinc finger"/>
    <property type="match status" value="1"/>
</dbReference>
<feature type="domain" description="RRM" evidence="9">
    <location>
        <begin position="359"/>
        <end position="435"/>
    </location>
</feature>
<organism evidence="11 12">
    <name type="scientific">Salix purpurea</name>
    <name type="common">Purple osier willow</name>
    <dbReference type="NCBI Taxonomy" id="77065"/>
    <lineage>
        <taxon>Eukaryota</taxon>
        <taxon>Viridiplantae</taxon>
        <taxon>Streptophyta</taxon>
        <taxon>Embryophyta</taxon>
        <taxon>Tracheophyta</taxon>
        <taxon>Spermatophyta</taxon>
        <taxon>Magnoliopsida</taxon>
        <taxon>eudicotyledons</taxon>
        <taxon>Gunneridae</taxon>
        <taxon>Pentapetalae</taxon>
        <taxon>rosids</taxon>
        <taxon>fabids</taxon>
        <taxon>Malpighiales</taxon>
        <taxon>Salicaceae</taxon>
        <taxon>Saliceae</taxon>
        <taxon>Salix</taxon>
    </lineage>
</organism>
<feature type="compositionally biased region" description="Low complexity" evidence="8">
    <location>
        <begin position="553"/>
        <end position="565"/>
    </location>
</feature>
<dbReference type="PROSITE" id="PS50102">
    <property type="entry name" value="RRM"/>
    <property type="match status" value="1"/>
</dbReference>
<dbReference type="SMART" id="SM00360">
    <property type="entry name" value="RRM"/>
    <property type="match status" value="1"/>
</dbReference>
<dbReference type="SMART" id="SM00356">
    <property type="entry name" value="ZnF_C3H1"/>
    <property type="match status" value="1"/>
</dbReference>
<dbReference type="Pfam" id="PF00642">
    <property type="entry name" value="zf-CCCH"/>
    <property type="match status" value="1"/>
</dbReference>
<evidence type="ECO:0000256" key="4">
    <source>
        <dbReference type="ARBA" id="ARBA00022884"/>
    </source>
</evidence>
<dbReference type="InterPro" id="IPR012677">
    <property type="entry name" value="Nucleotide-bd_a/b_plait_sf"/>
</dbReference>
<dbReference type="Pfam" id="PF23182">
    <property type="entry name" value="PABC_AtC3H46"/>
    <property type="match status" value="1"/>
</dbReference>
<evidence type="ECO:0000313" key="11">
    <source>
        <dbReference type="EMBL" id="KAJ6713329.1"/>
    </source>
</evidence>
<dbReference type="GO" id="GO:0003723">
    <property type="term" value="F:RNA binding"/>
    <property type="evidence" value="ECO:0007669"/>
    <property type="project" value="UniProtKB-UniRule"/>
</dbReference>
<dbReference type="Gene3D" id="4.10.1000.10">
    <property type="entry name" value="Zinc finger, CCCH-type"/>
    <property type="match status" value="1"/>
</dbReference>
<dbReference type="Gene3D" id="3.30.70.330">
    <property type="match status" value="1"/>
</dbReference>
<feature type="compositionally biased region" description="Low complexity" evidence="8">
    <location>
        <begin position="82"/>
        <end position="123"/>
    </location>
</feature>
<feature type="domain" description="C3H1-type" evidence="10">
    <location>
        <begin position="228"/>
        <end position="255"/>
    </location>
</feature>
<dbReference type="Pfam" id="PF00076">
    <property type="entry name" value="RRM_1"/>
    <property type="match status" value="1"/>
</dbReference>
<accession>A0A9Q0TKG2</accession>
<proteinExistence type="predicted"/>
<name>A0A9Q0TKG2_SALPP</name>
<evidence type="ECO:0000256" key="2">
    <source>
        <dbReference type="ARBA" id="ARBA00022771"/>
    </source>
</evidence>
<feature type="zinc finger region" description="C3H1-type" evidence="7">
    <location>
        <begin position="228"/>
        <end position="255"/>
    </location>
</feature>
<keyword evidence="1 7" id="KW-0479">Metal-binding</keyword>
<dbReference type="OrthoDB" id="1897736at2759"/>
<feature type="compositionally biased region" description="Basic and acidic residues" evidence="8">
    <location>
        <begin position="568"/>
        <end position="589"/>
    </location>
</feature>
<evidence type="ECO:0000313" key="12">
    <source>
        <dbReference type="Proteomes" id="UP001151532"/>
    </source>
</evidence>